<evidence type="ECO:0000256" key="3">
    <source>
        <dbReference type="ARBA" id="ARBA00022723"/>
    </source>
</evidence>
<keyword evidence="7" id="KW-0223">Dioxygenase</keyword>
<dbReference type="GO" id="GO:0016702">
    <property type="term" value="F:oxidoreductase activity, acting on single donors with incorporation of molecular oxygen, incorporation of two atoms of oxygen"/>
    <property type="evidence" value="ECO:0007669"/>
    <property type="project" value="UniProtKB-ARBA"/>
</dbReference>
<dbReference type="GO" id="GO:0008270">
    <property type="term" value="F:zinc ion binding"/>
    <property type="evidence" value="ECO:0007669"/>
    <property type="project" value="InterPro"/>
</dbReference>
<evidence type="ECO:0000313" key="8">
    <source>
        <dbReference type="Proteomes" id="UP000630353"/>
    </source>
</evidence>
<evidence type="ECO:0000256" key="1">
    <source>
        <dbReference type="ARBA" id="ARBA00001947"/>
    </source>
</evidence>
<feature type="domain" description="Extradiol ring-cleavage dioxygenase class III enzyme subunit B" evidence="6">
    <location>
        <begin position="38"/>
        <end position="246"/>
    </location>
</feature>
<evidence type="ECO:0000256" key="2">
    <source>
        <dbReference type="ARBA" id="ARBA00007581"/>
    </source>
</evidence>
<evidence type="ECO:0000259" key="6">
    <source>
        <dbReference type="Pfam" id="PF02900"/>
    </source>
</evidence>
<comment type="caution">
    <text evidence="7">The sequence shown here is derived from an EMBL/GenBank/DDBJ whole genome shotgun (WGS) entry which is preliminary data.</text>
</comment>
<dbReference type="InterPro" id="IPR004183">
    <property type="entry name" value="Xdiol_dOase_suB"/>
</dbReference>
<dbReference type="PIRSF" id="PIRSF006157">
    <property type="entry name" value="Doxgns_DODA"/>
    <property type="match status" value="1"/>
</dbReference>
<reference evidence="7" key="2">
    <citation type="submission" date="2020-09" db="EMBL/GenBank/DDBJ databases">
        <authorList>
            <person name="Sun Q."/>
            <person name="Kim S."/>
        </authorList>
    </citation>
    <scope>NUCLEOTIDE SEQUENCE</scope>
    <source>
        <strain evidence="7">KCTC 42651</strain>
    </source>
</reference>
<protein>
    <submittedName>
        <fullName evidence="7">Dioxygenase</fullName>
    </submittedName>
</protein>
<name>A0A919CN13_9PROT</name>
<evidence type="ECO:0000256" key="5">
    <source>
        <dbReference type="ARBA" id="ARBA00023002"/>
    </source>
</evidence>
<dbReference type="AlphaFoldDB" id="A0A919CN13"/>
<accession>A0A919CN13</accession>
<comment type="similarity">
    <text evidence="2">Belongs to the DODA-type extradiol aromatic ring-opening dioxygenase family.</text>
</comment>
<organism evidence="7 8">
    <name type="scientific">Thalassobaculum fulvum</name>
    <dbReference type="NCBI Taxonomy" id="1633335"/>
    <lineage>
        <taxon>Bacteria</taxon>
        <taxon>Pseudomonadati</taxon>
        <taxon>Pseudomonadota</taxon>
        <taxon>Alphaproteobacteria</taxon>
        <taxon>Rhodospirillales</taxon>
        <taxon>Thalassobaculaceae</taxon>
        <taxon>Thalassobaculum</taxon>
    </lineage>
</organism>
<comment type="cofactor">
    <cofactor evidence="1">
        <name>Zn(2+)</name>
        <dbReference type="ChEBI" id="CHEBI:29105"/>
    </cofactor>
</comment>
<evidence type="ECO:0000256" key="4">
    <source>
        <dbReference type="ARBA" id="ARBA00022833"/>
    </source>
</evidence>
<dbReference type="CDD" id="cd07363">
    <property type="entry name" value="45_DOPA_Dioxygenase"/>
    <property type="match status" value="1"/>
</dbReference>
<dbReference type="Gene3D" id="3.40.830.10">
    <property type="entry name" value="LigB-like"/>
    <property type="match status" value="1"/>
</dbReference>
<keyword evidence="4" id="KW-0862">Zinc</keyword>
<dbReference type="GO" id="GO:0008198">
    <property type="term" value="F:ferrous iron binding"/>
    <property type="evidence" value="ECO:0007669"/>
    <property type="project" value="InterPro"/>
</dbReference>
<dbReference type="PANTHER" id="PTHR30096">
    <property type="entry name" value="4,5-DOPA DIOXYGENASE EXTRADIOL-LIKE PROTEIN"/>
    <property type="match status" value="1"/>
</dbReference>
<dbReference type="PANTHER" id="PTHR30096:SF0">
    <property type="entry name" value="4,5-DOPA DIOXYGENASE EXTRADIOL-LIKE PROTEIN"/>
    <property type="match status" value="1"/>
</dbReference>
<proteinExistence type="inferred from homology"/>
<dbReference type="RefSeq" id="WP_189987613.1">
    <property type="nucleotide sequence ID" value="NZ_BMZS01000002.1"/>
</dbReference>
<dbReference type="InterPro" id="IPR014436">
    <property type="entry name" value="Extradiol_dOase_DODA"/>
</dbReference>
<dbReference type="SUPFAM" id="SSF53213">
    <property type="entry name" value="LigB-like"/>
    <property type="match status" value="1"/>
</dbReference>
<gene>
    <name evidence="7" type="ORF">GCM10017083_07660</name>
</gene>
<keyword evidence="5" id="KW-0560">Oxidoreductase</keyword>
<reference evidence="7" key="1">
    <citation type="journal article" date="2014" name="Int. J. Syst. Evol. Microbiol.">
        <title>Complete genome sequence of Corynebacterium casei LMG S-19264T (=DSM 44701T), isolated from a smear-ripened cheese.</title>
        <authorList>
            <consortium name="US DOE Joint Genome Institute (JGI-PGF)"/>
            <person name="Walter F."/>
            <person name="Albersmeier A."/>
            <person name="Kalinowski J."/>
            <person name="Ruckert C."/>
        </authorList>
    </citation>
    <scope>NUCLEOTIDE SEQUENCE</scope>
    <source>
        <strain evidence="7">KCTC 42651</strain>
    </source>
</reference>
<dbReference type="Proteomes" id="UP000630353">
    <property type="component" value="Unassembled WGS sequence"/>
</dbReference>
<evidence type="ECO:0000313" key="7">
    <source>
        <dbReference type="EMBL" id="GHD42531.1"/>
    </source>
</evidence>
<sequence length="271" mass="29438">MAQVFFIPHGGGPLPLLGDPGYARLASMLRALQPRLDGSKAIILVTAHWEAEQPRLATSPHPGMLFDYYGFPEESYRYGYPAPGAPDLVEPVVSALAAQGIGAQLDPERGFDHGTFVPMMLMRPEADIPILQMSLMSSLDAERHLAVGRGLAALLDQDITLIGSGFSFHNIQALIGRSRVDREAGYALAKSFHDWIDEAVCGEGLRADQRAERLAAWETAPGARFCHPREEHLLPLHVCLGAAIEAGMAVTKIFGEPVKGYQTSGYHWQAA</sequence>
<dbReference type="Pfam" id="PF02900">
    <property type="entry name" value="LigB"/>
    <property type="match status" value="1"/>
</dbReference>
<keyword evidence="3" id="KW-0479">Metal-binding</keyword>
<keyword evidence="8" id="KW-1185">Reference proteome</keyword>
<dbReference type="EMBL" id="BMZS01000002">
    <property type="protein sequence ID" value="GHD42531.1"/>
    <property type="molecule type" value="Genomic_DNA"/>
</dbReference>